<dbReference type="InterPro" id="IPR054612">
    <property type="entry name" value="Phage_capsid-like_C"/>
</dbReference>
<dbReference type="NCBIfam" id="TIGR01554">
    <property type="entry name" value="major_cap_HK97"/>
    <property type="match status" value="1"/>
</dbReference>
<proteinExistence type="predicted"/>
<dbReference type="Gene3D" id="3.30.2320.10">
    <property type="entry name" value="hypothetical protein PF0899 domain"/>
    <property type="match status" value="1"/>
</dbReference>
<dbReference type="Proteomes" id="UP001067121">
    <property type="component" value="Unassembled WGS sequence"/>
</dbReference>
<evidence type="ECO:0000313" key="4">
    <source>
        <dbReference type="Proteomes" id="UP001067121"/>
    </source>
</evidence>
<evidence type="ECO:0000313" key="3">
    <source>
        <dbReference type="EMBL" id="MCY8318484.1"/>
    </source>
</evidence>
<comment type="caution">
    <text evidence="3">The sequence shown here is derived from an EMBL/GenBank/DDBJ whole genome shotgun (WGS) entry which is preliminary data.</text>
</comment>
<dbReference type="EMBL" id="JALAOH010000063">
    <property type="protein sequence ID" value="MCY8318484.1"/>
    <property type="molecule type" value="Genomic_DNA"/>
</dbReference>
<sequence length="296" mass="32292">MSYLKDQLEGFVPKEQQKEILKEVTKGSTLLKLSKVEPMKSDRKSIPVLTEGPGAYWVGEGERIQTSNAQWIHPELVAKKIAVIMPVTKEKLSDTVIDVFKEITPEIAKAFYLTIDGAGLFGINSPFAKSLFGVAEASENLVVNGTGESFDIDVSNAMALVEEAGHDVTGYVGHRGIKNTLRTLRDTNGNQIYVPGVTQNELYGSTVEFASKGGFDKTKADLIMGNFDYSLVGIREGIKYEILKEATLHSQTMPDGKPLSLAENDMIAIKATMRLGFLPIKEDAFAAITPKTTTQG</sequence>
<dbReference type="Gene3D" id="3.30.2400.10">
    <property type="entry name" value="Major capsid protein gp5"/>
    <property type="match status" value="1"/>
</dbReference>
<name>A0AAP3FZ30_BACVA</name>
<dbReference type="SUPFAM" id="SSF56563">
    <property type="entry name" value="Major capsid protein gp5"/>
    <property type="match status" value="1"/>
</dbReference>
<reference evidence="3" key="1">
    <citation type="submission" date="2022-02" db="EMBL/GenBank/DDBJ databases">
        <title>Crop Bioprotection Bacillus Genome Sequencing.</title>
        <authorList>
            <person name="Dunlap C."/>
        </authorList>
    </citation>
    <scope>NUCLEOTIDE SEQUENCE</scope>
    <source>
        <strain evidence="3">98-1</strain>
    </source>
</reference>
<dbReference type="AlphaFoldDB" id="A0AAP3FZ30"/>
<evidence type="ECO:0000259" key="2">
    <source>
        <dbReference type="Pfam" id="PF05065"/>
    </source>
</evidence>
<dbReference type="InterPro" id="IPR024455">
    <property type="entry name" value="Phage_capsid"/>
</dbReference>
<dbReference type="Pfam" id="PF05065">
    <property type="entry name" value="Phage_capsid"/>
    <property type="match status" value="1"/>
</dbReference>
<protein>
    <submittedName>
        <fullName evidence="3">Phage major capsid protein</fullName>
    </submittedName>
</protein>
<comment type="subcellular location">
    <subcellularLocation>
        <location evidence="1">Virion</location>
    </subcellularLocation>
</comment>
<dbReference type="RefSeq" id="WP_166849090.1">
    <property type="nucleotide sequence ID" value="NZ_JALAOH010000063.1"/>
</dbReference>
<feature type="domain" description="Phage capsid-like C-terminal" evidence="2">
    <location>
        <begin position="11"/>
        <end position="288"/>
    </location>
</feature>
<gene>
    <name evidence="3" type="ORF">MOC71_17505</name>
</gene>
<organism evidence="3 4">
    <name type="scientific">Bacillus vallismortis</name>
    <dbReference type="NCBI Taxonomy" id="72361"/>
    <lineage>
        <taxon>Bacteria</taxon>
        <taxon>Bacillati</taxon>
        <taxon>Bacillota</taxon>
        <taxon>Bacilli</taxon>
        <taxon>Bacillales</taxon>
        <taxon>Bacillaceae</taxon>
        <taxon>Bacillus</taxon>
    </lineage>
</organism>
<accession>A0AAP3FZ30</accession>
<evidence type="ECO:0000256" key="1">
    <source>
        <dbReference type="ARBA" id="ARBA00004328"/>
    </source>
</evidence>